<evidence type="ECO:0000313" key="2">
    <source>
        <dbReference type="EMBL" id="PFX20760.1"/>
    </source>
</evidence>
<dbReference type="AlphaFoldDB" id="A0A2B4RW17"/>
<keyword evidence="3" id="KW-1185">Reference proteome</keyword>
<organism evidence="2 3">
    <name type="scientific">Stylophora pistillata</name>
    <name type="common">Smooth cauliflower coral</name>
    <dbReference type="NCBI Taxonomy" id="50429"/>
    <lineage>
        <taxon>Eukaryota</taxon>
        <taxon>Metazoa</taxon>
        <taxon>Cnidaria</taxon>
        <taxon>Anthozoa</taxon>
        <taxon>Hexacorallia</taxon>
        <taxon>Scleractinia</taxon>
        <taxon>Astrocoeniina</taxon>
        <taxon>Pocilloporidae</taxon>
        <taxon>Stylophora</taxon>
    </lineage>
</organism>
<evidence type="ECO:0000313" key="3">
    <source>
        <dbReference type="Proteomes" id="UP000225706"/>
    </source>
</evidence>
<evidence type="ECO:0000259" key="1">
    <source>
        <dbReference type="Pfam" id="PF17921"/>
    </source>
</evidence>
<protein>
    <recommendedName>
        <fullName evidence="1">Integrase zinc-binding domain-containing protein</fullName>
    </recommendedName>
</protein>
<dbReference type="EMBL" id="LSMT01000304">
    <property type="protein sequence ID" value="PFX20760.1"/>
    <property type="molecule type" value="Genomic_DNA"/>
</dbReference>
<dbReference type="PANTHER" id="PTHR47331">
    <property type="entry name" value="PHD-TYPE DOMAIN-CONTAINING PROTEIN"/>
    <property type="match status" value="1"/>
</dbReference>
<dbReference type="Pfam" id="PF17921">
    <property type="entry name" value="Integrase_H2C2"/>
    <property type="match status" value="1"/>
</dbReference>
<comment type="caution">
    <text evidence="2">The sequence shown here is derived from an EMBL/GenBank/DDBJ whole genome shotgun (WGS) entry which is preliminary data.</text>
</comment>
<sequence length="403" mass="45565">MFSIKAIGIPCISEEVSAVQLKPIAKLLGLENEKIRRGNGPVDLLIGIDHAQMHTGQTRQTGQLVARKTPLGQMVFGGPSGETQVNGRVYHAGACYGPNCVKKNSSITLAWIQRPSRSFKPFVSARVGEIQNNSDPSQWEHIPGEENVADDLSRGLHGKQPTGRWVNDPEFLKLPEERWPFQTATLHREEDMERRHVNSVRAASPADVGNVINVENFSSWRELIRVTTWIRRLAEKIHFRKNATSGREGPLMPEELRKAEMSWIRNAQKDLKSRMRNGEFKTLSPYVDDKGIIRVGGRVDKALVSYEEKHPVLLPNEHRISLLITRHMHNHGHPGVATTTGKVRRKYWMLKANKLSKTVKFKCVTCREMAHKAETQLMADLPALRSAPQTPPFYYSSCDYFGL</sequence>
<gene>
    <name evidence="2" type="ORF">AWC38_SpisGene14773</name>
</gene>
<reference evidence="3" key="1">
    <citation type="journal article" date="2017" name="bioRxiv">
        <title>Comparative analysis of the genomes of Stylophora pistillata and Acropora digitifera provides evidence for extensive differences between species of corals.</title>
        <authorList>
            <person name="Voolstra C.R."/>
            <person name="Li Y."/>
            <person name="Liew Y.J."/>
            <person name="Baumgarten S."/>
            <person name="Zoccola D."/>
            <person name="Flot J.-F."/>
            <person name="Tambutte S."/>
            <person name="Allemand D."/>
            <person name="Aranda M."/>
        </authorList>
    </citation>
    <scope>NUCLEOTIDE SEQUENCE [LARGE SCALE GENOMIC DNA]</scope>
</reference>
<dbReference type="OrthoDB" id="5985322at2759"/>
<proteinExistence type="predicted"/>
<dbReference type="InterPro" id="IPR041588">
    <property type="entry name" value="Integrase_H2C2"/>
</dbReference>
<dbReference type="PANTHER" id="PTHR47331:SF1">
    <property type="entry name" value="GAG-LIKE PROTEIN"/>
    <property type="match status" value="1"/>
</dbReference>
<feature type="domain" description="Integrase zinc-binding" evidence="1">
    <location>
        <begin position="323"/>
        <end position="369"/>
    </location>
</feature>
<dbReference type="Gene3D" id="1.10.340.70">
    <property type="match status" value="1"/>
</dbReference>
<name>A0A2B4RW17_STYPI</name>
<dbReference type="STRING" id="50429.A0A2B4RW17"/>
<accession>A0A2B4RW17</accession>
<dbReference type="Proteomes" id="UP000225706">
    <property type="component" value="Unassembled WGS sequence"/>
</dbReference>